<evidence type="ECO:0000313" key="2">
    <source>
        <dbReference type="Proteomes" id="UP000319859"/>
    </source>
</evidence>
<dbReference type="Proteomes" id="UP000319859">
    <property type="component" value="Unassembled WGS sequence"/>
</dbReference>
<reference evidence="1 2" key="1">
    <citation type="submission" date="2019-06" db="EMBL/GenBank/DDBJ databases">
        <title>Genomic Encyclopedia of Type Strains, Phase IV (KMG-V): Genome sequencing to study the core and pangenomes of soil and plant-associated prokaryotes.</title>
        <authorList>
            <person name="Whitman W."/>
        </authorList>
    </citation>
    <scope>NUCLEOTIDE SEQUENCE [LARGE SCALE GENOMIC DNA]</scope>
    <source>
        <strain evidence="1 2">BR 11880</strain>
    </source>
</reference>
<organism evidence="1 2">
    <name type="scientific">Nitrospirillum amazonense</name>
    <dbReference type="NCBI Taxonomy" id="28077"/>
    <lineage>
        <taxon>Bacteria</taxon>
        <taxon>Pseudomonadati</taxon>
        <taxon>Pseudomonadota</taxon>
        <taxon>Alphaproteobacteria</taxon>
        <taxon>Rhodospirillales</taxon>
        <taxon>Azospirillaceae</taxon>
        <taxon>Nitrospirillum</taxon>
    </lineage>
</organism>
<name>A0A560EUM0_9PROT</name>
<dbReference type="AlphaFoldDB" id="A0A560EUM0"/>
<protein>
    <submittedName>
        <fullName evidence="1">Uncharacterized protein</fullName>
    </submittedName>
</protein>
<proteinExistence type="predicted"/>
<comment type="caution">
    <text evidence="1">The sequence shown here is derived from an EMBL/GenBank/DDBJ whole genome shotgun (WGS) entry which is preliminary data.</text>
</comment>
<gene>
    <name evidence="1" type="ORF">FBZ89_12148</name>
</gene>
<dbReference type="RefSeq" id="WP_145752996.1">
    <property type="nucleotide sequence ID" value="NZ_VITN01000021.1"/>
</dbReference>
<accession>A0A560EUM0</accession>
<sequence length="70" mass="8291">MIIANAHGVKIIKENDTLYARYDRGEIVPEFVDVEINQEEADRILKSERDAYFVIMQTQNENRRHEKVEV</sequence>
<dbReference type="EMBL" id="VITN01000021">
    <property type="protein sequence ID" value="TWB13081.1"/>
    <property type="molecule type" value="Genomic_DNA"/>
</dbReference>
<dbReference type="OrthoDB" id="9979032at2"/>
<evidence type="ECO:0000313" key="1">
    <source>
        <dbReference type="EMBL" id="TWB13081.1"/>
    </source>
</evidence>